<dbReference type="InterPro" id="IPR047589">
    <property type="entry name" value="DUF11_rpt"/>
</dbReference>
<keyword evidence="2" id="KW-0964">Secreted</keyword>
<keyword evidence="3 4" id="KW-0732">Signal</keyword>
<feature type="chain" id="PRO_5046641295" evidence="4">
    <location>
        <begin position="28"/>
        <end position="814"/>
    </location>
</feature>
<dbReference type="EMBL" id="CP072801">
    <property type="protein sequence ID" value="QTR44736.1"/>
    <property type="molecule type" value="Genomic_DNA"/>
</dbReference>
<dbReference type="InterPro" id="IPR013783">
    <property type="entry name" value="Ig-like_fold"/>
</dbReference>
<proteinExistence type="predicted"/>
<reference evidence="7 8" key="1">
    <citation type="submission" date="2021-04" db="EMBL/GenBank/DDBJ databases">
        <title>Genomics, taxonomy and metabolism of representatives of sulfur bacteria of the genus Thiothrix: Thiothrix fructosivorans QT, Thiothrix unzii A1T and three new species, Thiothrix subterranea sp. nov., Thiothrix litoralis sp. nov. and 'Candidatus Thiothrix anitrata' sp. nov.</title>
        <authorList>
            <person name="Ravin N.V."/>
            <person name="Smolyakov D."/>
            <person name="Rudenko T.S."/>
            <person name="Mardanov A.V."/>
            <person name="Beletsky A.V."/>
            <person name="Markov N.D."/>
            <person name="Fomenkov A.I."/>
            <person name="Roberts R.J."/>
            <person name="Karnachuk O.V."/>
            <person name="Novikov A."/>
            <person name="Grabovich M.Y."/>
        </authorList>
    </citation>
    <scope>NUCLEOTIDE SEQUENCE [LARGE SCALE GENOMIC DNA]</scope>
    <source>
        <strain evidence="7 8">AS</strain>
    </source>
</reference>
<sequence>MWNKTILKHWQPLGLGALLLSSPSVYADISGKVFRDFNANGVFDTGASFKEMGMVGVTIKAFDATGAEKASATSGVDGTYTLNIADSADYRVEFSWAQSWLKNGSAGGTSVQFVKGDASNVNAAVSNPADYCQADPIVSTTYFWPLVQDTTNPTLVGVPYSAGVTAPSAEAYKLSSWQDVAPVTFGESKQLGAIFGIAWNRKDNYLYAAAMKEQYVGFGPGGRGQVYRVKINPADGSAVSAPEAWVNLETDLGLSVCGSHGDLANAGYSDAEFDQVGKCSLGDIEISDDNKSLFVSNLTTKQIIEISTADGSKLNTFDFPLNAVDCPNNSTTSIRPFGLSYKDGKLFAGAVCSAEESKDANDLRAFVYRLDNPASKTWTRVTHFDPGVVRENQYETGKTSWEAWRSAWTDAGGYYQGYESPMLSDIEFYGDDMILGLRDRTGDQIASGIIIKGTTINGVATRGDVLCASYDATNETYTPETDNPNACGSHLASGVGRGDGNGEFFWGDGNTSASSHEEITMGNLAVFGGSQLMVGGVNPAYPFGAETANSGGILWLNNENGAPLKTYYLYENSAVSNNSKGNGMGDLEALCDPAPIEVGNRIWQDTDGDGIQDADEAGIDNVDVTLTCGTETATMKTANGGQFLFSNKTNATFMEADESCKITVAAAQAPLDGLSITTQNADGILDNNPVTDLRDSDATSTGEITFTAGSAGENNHTLDIGYKSIPVVTTDVSLVKVADKSEAKRGDTVVYTLTAANAGPDTATGVAVTDQLPAGVTWVSDDSSGAYDKTTGVWTVGELLKEDSKVLHITVTVN</sequence>
<gene>
    <name evidence="7" type="ORF">J9253_11880</name>
</gene>
<protein>
    <submittedName>
        <fullName evidence="7">DUF11 domain-containing protein</fullName>
    </submittedName>
</protein>
<dbReference type="RefSeq" id="WP_210221191.1">
    <property type="nucleotide sequence ID" value="NZ_CP072801.1"/>
</dbReference>
<name>A0ABX7WNN3_9GAMM</name>
<dbReference type="Gene3D" id="2.60.40.1170">
    <property type="entry name" value="Mu homology domain, subdomain B"/>
    <property type="match status" value="1"/>
</dbReference>
<dbReference type="NCBIfam" id="TIGR01451">
    <property type="entry name" value="B_ant_repeat"/>
    <property type="match status" value="1"/>
</dbReference>
<evidence type="ECO:0000256" key="1">
    <source>
        <dbReference type="ARBA" id="ARBA00004613"/>
    </source>
</evidence>
<evidence type="ECO:0000256" key="2">
    <source>
        <dbReference type="ARBA" id="ARBA00022525"/>
    </source>
</evidence>
<dbReference type="SUPFAM" id="SSF117074">
    <property type="entry name" value="Hypothetical protein PA1324"/>
    <property type="match status" value="2"/>
</dbReference>
<evidence type="ECO:0000256" key="4">
    <source>
        <dbReference type="SAM" id="SignalP"/>
    </source>
</evidence>
<dbReference type="InterPro" id="IPR033764">
    <property type="entry name" value="Sdr_B"/>
</dbReference>
<evidence type="ECO:0000259" key="6">
    <source>
        <dbReference type="Pfam" id="PF17210"/>
    </source>
</evidence>
<dbReference type="Gene3D" id="2.60.40.10">
    <property type="entry name" value="Immunoglobulins"/>
    <property type="match status" value="2"/>
</dbReference>
<feature type="domain" description="SD-repeat containing protein B" evidence="6">
    <location>
        <begin position="597"/>
        <end position="722"/>
    </location>
</feature>
<evidence type="ECO:0000313" key="8">
    <source>
        <dbReference type="Proteomes" id="UP000672039"/>
    </source>
</evidence>
<dbReference type="InterPro" id="IPR001434">
    <property type="entry name" value="OmcB-like_DUF11"/>
</dbReference>
<organism evidence="7 8">
    <name type="scientific">Thiothrix litoralis</name>
    <dbReference type="NCBI Taxonomy" id="2891210"/>
    <lineage>
        <taxon>Bacteria</taxon>
        <taxon>Pseudomonadati</taxon>
        <taxon>Pseudomonadota</taxon>
        <taxon>Gammaproteobacteria</taxon>
        <taxon>Thiotrichales</taxon>
        <taxon>Thiotrichaceae</taxon>
        <taxon>Thiothrix</taxon>
    </lineage>
</organism>
<dbReference type="Pfam" id="PF17210">
    <property type="entry name" value="SdrD_B"/>
    <property type="match status" value="1"/>
</dbReference>
<dbReference type="Proteomes" id="UP000672039">
    <property type="component" value="Chromosome"/>
</dbReference>
<dbReference type="SUPFAM" id="SSF63829">
    <property type="entry name" value="Calcium-dependent phosphotriesterase"/>
    <property type="match status" value="1"/>
</dbReference>
<evidence type="ECO:0000256" key="3">
    <source>
        <dbReference type="ARBA" id="ARBA00022729"/>
    </source>
</evidence>
<evidence type="ECO:0000313" key="7">
    <source>
        <dbReference type="EMBL" id="QTR44736.1"/>
    </source>
</evidence>
<evidence type="ECO:0000259" key="5">
    <source>
        <dbReference type="Pfam" id="PF01345"/>
    </source>
</evidence>
<accession>A0ABX7WNN3</accession>
<feature type="domain" description="DUF11" evidence="5">
    <location>
        <begin position="731"/>
        <end position="813"/>
    </location>
</feature>
<comment type="subcellular location">
    <subcellularLocation>
        <location evidence="1">Secreted</location>
    </subcellularLocation>
</comment>
<keyword evidence="8" id="KW-1185">Reference proteome</keyword>
<dbReference type="Pfam" id="PF01345">
    <property type="entry name" value="DUF11"/>
    <property type="match status" value="1"/>
</dbReference>
<feature type="signal peptide" evidence="4">
    <location>
        <begin position="1"/>
        <end position="27"/>
    </location>
</feature>